<dbReference type="FunFam" id="3.40.50.980:FF:000001">
    <property type="entry name" value="Non-ribosomal peptide synthetase"/>
    <property type="match status" value="1"/>
</dbReference>
<dbReference type="PANTHER" id="PTHR45527">
    <property type="entry name" value="NONRIBOSOMAL PEPTIDE SYNTHETASE"/>
    <property type="match status" value="1"/>
</dbReference>
<dbReference type="Pfam" id="PF00501">
    <property type="entry name" value="AMP-binding"/>
    <property type="match status" value="1"/>
</dbReference>
<protein>
    <submittedName>
        <fullName evidence="5">Amino acid adenylation domain-containing protein</fullName>
    </submittedName>
</protein>
<dbReference type="GO" id="GO:0047527">
    <property type="term" value="F:2,3-dihydroxybenzoate-serine ligase activity"/>
    <property type="evidence" value="ECO:0007669"/>
    <property type="project" value="TreeGrafter"/>
</dbReference>
<dbReference type="FunFam" id="3.40.50.980:FF:000002">
    <property type="entry name" value="Enterobactin synthetase component F"/>
    <property type="match status" value="1"/>
</dbReference>
<dbReference type="Proteomes" id="UP000199417">
    <property type="component" value="Unassembled WGS sequence"/>
</dbReference>
<dbReference type="SUPFAM" id="SSF56801">
    <property type="entry name" value="Acetyl-CoA synthetase-like"/>
    <property type="match status" value="1"/>
</dbReference>
<dbReference type="CDD" id="cd17646">
    <property type="entry name" value="A_NRPS_AB3403-like"/>
    <property type="match status" value="1"/>
</dbReference>
<dbReference type="InterPro" id="IPR010071">
    <property type="entry name" value="AA_adenyl_dom"/>
</dbReference>
<keyword evidence="6" id="KW-1185">Reference proteome</keyword>
<feature type="non-terminal residue" evidence="5">
    <location>
        <position position="458"/>
    </location>
</feature>
<proteinExistence type="predicted"/>
<dbReference type="InterPro" id="IPR045851">
    <property type="entry name" value="AMP-bd_C_sf"/>
</dbReference>
<dbReference type="GO" id="GO:0031177">
    <property type="term" value="F:phosphopantetheine binding"/>
    <property type="evidence" value="ECO:0007669"/>
    <property type="project" value="TreeGrafter"/>
</dbReference>
<dbReference type="NCBIfam" id="TIGR01733">
    <property type="entry name" value="AA-adenyl-dom"/>
    <property type="match status" value="1"/>
</dbReference>
<evidence type="ECO:0000259" key="4">
    <source>
        <dbReference type="Pfam" id="PF00501"/>
    </source>
</evidence>
<feature type="domain" description="AMP-dependent synthetase/ligase" evidence="4">
    <location>
        <begin position="14"/>
        <end position="363"/>
    </location>
</feature>
<dbReference type="GO" id="GO:0009366">
    <property type="term" value="C:enterobactin synthetase complex"/>
    <property type="evidence" value="ECO:0007669"/>
    <property type="project" value="TreeGrafter"/>
</dbReference>
<feature type="non-terminal residue" evidence="5">
    <location>
        <position position="1"/>
    </location>
</feature>
<keyword evidence="2" id="KW-0596">Phosphopantetheine</keyword>
<dbReference type="FunFam" id="2.30.38.10:FF:000001">
    <property type="entry name" value="Non-ribosomal peptide synthetase PvdI"/>
    <property type="match status" value="1"/>
</dbReference>
<reference evidence="5 6" key="1">
    <citation type="submission" date="2016-10" db="EMBL/GenBank/DDBJ databases">
        <authorList>
            <person name="de Groot N.N."/>
        </authorList>
    </citation>
    <scope>NUCLEOTIDE SEQUENCE [LARGE SCALE GENOMIC DNA]</scope>
    <source>
        <strain evidence="5 6">JCM 11308</strain>
    </source>
</reference>
<dbReference type="STRING" id="168276.SAMN05444580_1351"/>
<evidence type="ECO:0000256" key="2">
    <source>
        <dbReference type="ARBA" id="ARBA00022450"/>
    </source>
</evidence>
<dbReference type="FunFam" id="3.40.50.12780:FF:000012">
    <property type="entry name" value="Non-ribosomal peptide synthetase"/>
    <property type="match status" value="1"/>
</dbReference>
<evidence type="ECO:0000256" key="3">
    <source>
        <dbReference type="ARBA" id="ARBA00022553"/>
    </source>
</evidence>
<dbReference type="InterPro" id="IPR000873">
    <property type="entry name" value="AMP-dep_synth/lig_dom"/>
</dbReference>
<evidence type="ECO:0000256" key="1">
    <source>
        <dbReference type="ARBA" id="ARBA00001957"/>
    </source>
</evidence>
<dbReference type="InterPro" id="IPR020845">
    <property type="entry name" value="AMP-binding_CS"/>
</dbReference>
<dbReference type="Gene3D" id="3.30.300.30">
    <property type="match status" value="1"/>
</dbReference>
<gene>
    <name evidence="5" type="ORF">SAMN05444580_1351</name>
</gene>
<dbReference type="AlphaFoldDB" id="A0A1G7EZN1"/>
<dbReference type="EMBL" id="FNAB01000035">
    <property type="protein sequence ID" value="SDE69180.1"/>
    <property type="molecule type" value="Genomic_DNA"/>
</dbReference>
<organism evidence="5 6">
    <name type="scientific">Rhodococcus tukisamuensis</name>
    <dbReference type="NCBI Taxonomy" id="168276"/>
    <lineage>
        <taxon>Bacteria</taxon>
        <taxon>Bacillati</taxon>
        <taxon>Actinomycetota</taxon>
        <taxon>Actinomycetes</taxon>
        <taxon>Mycobacteriales</taxon>
        <taxon>Nocardiaceae</taxon>
        <taxon>Rhodococcus</taxon>
    </lineage>
</organism>
<dbReference type="GO" id="GO:0005829">
    <property type="term" value="C:cytosol"/>
    <property type="evidence" value="ECO:0007669"/>
    <property type="project" value="TreeGrafter"/>
</dbReference>
<keyword evidence="3" id="KW-0597">Phosphoprotein</keyword>
<dbReference type="Gene3D" id="3.40.50.980">
    <property type="match status" value="2"/>
</dbReference>
<evidence type="ECO:0000313" key="5">
    <source>
        <dbReference type="EMBL" id="SDE69180.1"/>
    </source>
</evidence>
<name>A0A1G7EZN1_9NOCA</name>
<dbReference type="GO" id="GO:0043041">
    <property type="term" value="P:amino acid activation for nonribosomal peptide biosynthetic process"/>
    <property type="evidence" value="ECO:0007669"/>
    <property type="project" value="TreeGrafter"/>
</dbReference>
<dbReference type="GO" id="GO:0009239">
    <property type="term" value="P:enterobactin biosynthetic process"/>
    <property type="evidence" value="ECO:0007669"/>
    <property type="project" value="TreeGrafter"/>
</dbReference>
<evidence type="ECO:0000313" key="6">
    <source>
        <dbReference type="Proteomes" id="UP000199417"/>
    </source>
</evidence>
<sequence length="458" mass="48570">TDRAVPEGTLVSMFEAQVAATPDAVALVFEGESLTYSEFDVRVNRLARHLISVGVGPESLVALAMRRSLEMMVGVYAVLKAGGAYVPVDPDQPADRVGHILDTAAAVCVLSTVRDGFEGAGDSSVLLIDALDLSGYADGPIADADRLGVLDSSNAAYVIFTSGSTGRPKGVAVTHGAIVNRLVWMQAEYGLGAQDVVLQKTPVTFDVSVWELFWPLQVGARLVVAVPDGHRDPAYLAQVVVEQSVTTMHFVPSMLAVFVAEPSAVECATLRRVFASGEALPAETAARLREILPAVRLHNLYGPTEAAVDVTFHEVTAADVVGVPIGAPVWNTQVFVLDARLRPVPVGVAGELYLAGVQLARGYVGRSDLTADRFVASPFGVSGERMYRTGDLVFWNDSGELDYIGRTDFQVKLRGLRIELGEIEAVLGALPEVAQCVVVVRADSAAGEQLVGYVVPSA</sequence>
<comment type="cofactor">
    <cofactor evidence="1">
        <name>pantetheine 4'-phosphate</name>
        <dbReference type="ChEBI" id="CHEBI:47942"/>
    </cofactor>
</comment>
<dbReference type="Gene3D" id="2.30.38.10">
    <property type="entry name" value="Luciferase, Domain 3"/>
    <property type="match status" value="1"/>
</dbReference>
<dbReference type="PANTHER" id="PTHR45527:SF1">
    <property type="entry name" value="FATTY ACID SYNTHASE"/>
    <property type="match status" value="1"/>
</dbReference>
<accession>A0A1G7EZN1</accession>
<dbReference type="PROSITE" id="PS00455">
    <property type="entry name" value="AMP_BINDING"/>
    <property type="match status" value="1"/>
</dbReference>